<evidence type="ECO:0000256" key="1">
    <source>
        <dbReference type="SAM" id="SignalP"/>
    </source>
</evidence>
<gene>
    <name evidence="3" type="ORF">GCM10023092_27680</name>
</gene>
<dbReference type="InterPro" id="IPR036249">
    <property type="entry name" value="Thioredoxin-like_sf"/>
</dbReference>
<comment type="caution">
    <text evidence="3">The sequence shown here is derived from an EMBL/GenBank/DDBJ whole genome shotgun (WGS) entry which is preliminary data.</text>
</comment>
<reference evidence="4" key="1">
    <citation type="journal article" date="2019" name="Int. J. Syst. Evol. Microbiol.">
        <title>The Global Catalogue of Microorganisms (GCM) 10K type strain sequencing project: providing services to taxonomists for standard genome sequencing and annotation.</title>
        <authorList>
            <consortium name="The Broad Institute Genomics Platform"/>
            <consortium name="The Broad Institute Genome Sequencing Center for Infectious Disease"/>
            <person name="Wu L."/>
            <person name="Ma J."/>
        </authorList>
    </citation>
    <scope>NUCLEOTIDE SEQUENCE [LARGE SCALE GENOMIC DNA]</scope>
    <source>
        <strain evidence="4">JCM 31921</strain>
    </source>
</reference>
<dbReference type="Gene3D" id="3.40.30.10">
    <property type="entry name" value="Glutaredoxin"/>
    <property type="match status" value="1"/>
</dbReference>
<keyword evidence="1" id="KW-0732">Signal</keyword>
<keyword evidence="4" id="KW-1185">Reference proteome</keyword>
<dbReference type="Proteomes" id="UP001501410">
    <property type="component" value="Unassembled WGS sequence"/>
</dbReference>
<dbReference type="InterPro" id="IPR013766">
    <property type="entry name" value="Thioredoxin_domain"/>
</dbReference>
<dbReference type="PROSITE" id="PS51352">
    <property type="entry name" value="THIOREDOXIN_2"/>
    <property type="match status" value="1"/>
</dbReference>
<sequence length="457" mass="51669">MKKQMLLLCAPLMLAAGAFAQGIRFEEGNWQSVLDKAKKEHKLVYLDVYTTWCGPCKFLATKIFPQKEAGDKFNNLFVNYRIDAEKGEGIGVAKQYAVTGYPTNLFIDPATQAVVYRTVGASTEVSEFVAEADVAIAERNDPMTYDKYQAAFKGGKKDRAFLRAYLEKDKRLNKNNDAVLNAYVAQLPAHPADSELYYLADMMQTVHNNAVPLLAQHKEVFEKKDKDSKYYEGFMSRALYNTMEEAVNTKDESLLAVIGDVKHKYMPFEDEQTLYWIRSQYYEKVGDSVKGFKAASEEADFLVSRPADYYSKKDQEAIAEMRTSLRAQLTMMKVPAEKVDSLIDVNMADPSRLHSASASAANTLNTLAWNVYEQHRNNKAMVGQALKWSEYCVQLAQPLENEWPAYADTHAHLLYAAGRKDEAIRLEQNALDKLRAMQGEGLADYEQSLQQMQDGTL</sequence>
<dbReference type="SUPFAM" id="SSF52833">
    <property type="entry name" value="Thioredoxin-like"/>
    <property type="match status" value="1"/>
</dbReference>
<dbReference type="EMBL" id="BAABEZ010000024">
    <property type="protein sequence ID" value="GAA4458795.1"/>
    <property type="molecule type" value="Genomic_DNA"/>
</dbReference>
<feature type="chain" id="PRO_5047241112" description="Thioredoxin domain-containing protein" evidence="1">
    <location>
        <begin position="21"/>
        <end position="457"/>
    </location>
</feature>
<organism evidence="3 4">
    <name type="scientific">Rurimicrobium arvi</name>
    <dbReference type="NCBI Taxonomy" id="2049916"/>
    <lineage>
        <taxon>Bacteria</taxon>
        <taxon>Pseudomonadati</taxon>
        <taxon>Bacteroidota</taxon>
        <taxon>Chitinophagia</taxon>
        <taxon>Chitinophagales</taxon>
        <taxon>Chitinophagaceae</taxon>
        <taxon>Rurimicrobium</taxon>
    </lineage>
</organism>
<protein>
    <recommendedName>
        <fullName evidence="2">Thioredoxin domain-containing protein</fullName>
    </recommendedName>
</protein>
<dbReference type="RefSeq" id="WP_344828438.1">
    <property type="nucleotide sequence ID" value="NZ_BAABEZ010000024.1"/>
</dbReference>
<feature type="domain" description="Thioredoxin" evidence="2">
    <location>
        <begin position="14"/>
        <end position="137"/>
    </location>
</feature>
<evidence type="ECO:0000313" key="4">
    <source>
        <dbReference type="Proteomes" id="UP001501410"/>
    </source>
</evidence>
<name>A0ABP8MZM1_9BACT</name>
<evidence type="ECO:0000259" key="2">
    <source>
        <dbReference type="PROSITE" id="PS51352"/>
    </source>
</evidence>
<proteinExistence type="predicted"/>
<dbReference type="CDD" id="cd02947">
    <property type="entry name" value="TRX_family"/>
    <property type="match status" value="1"/>
</dbReference>
<accession>A0ABP8MZM1</accession>
<dbReference type="Pfam" id="PF00085">
    <property type="entry name" value="Thioredoxin"/>
    <property type="match status" value="1"/>
</dbReference>
<feature type="signal peptide" evidence="1">
    <location>
        <begin position="1"/>
        <end position="20"/>
    </location>
</feature>
<evidence type="ECO:0000313" key="3">
    <source>
        <dbReference type="EMBL" id="GAA4458795.1"/>
    </source>
</evidence>